<dbReference type="Proteomes" id="UP000295703">
    <property type="component" value="Unassembled WGS sequence"/>
</dbReference>
<dbReference type="SUPFAM" id="SSF51316">
    <property type="entry name" value="Mss4-like"/>
    <property type="match status" value="2"/>
</dbReference>
<keyword evidence="7" id="KW-1185">Reference proteome</keyword>
<dbReference type="PANTHER" id="PTHR28620:SF1">
    <property type="entry name" value="CENP-V_GFA DOMAIN-CONTAINING PROTEIN"/>
    <property type="match status" value="1"/>
</dbReference>
<gene>
    <name evidence="6" type="primary">Cenpv-0</name>
    <name evidence="6" type="ORF">CTRI78_v011344</name>
</gene>
<evidence type="ECO:0000313" key="7">
    <source>
        <dbReference type="Proteomes" id="UP000295703"/>
    </source>
</evidence>
<protein>
    <submittedName>
        <fullName evidence="6">Centromere protein V</fullName>
    </submittedName>
</protein>
<feature type="domain" description="CENP-V/GFA" evidence="5">
    <location>
        <begin position="165"/>
        <end position="309"/>
    </location>
</feature>
<reference evidence="6 7" key="1">
    <citation type="submission" date="2018-12" db="EMBL/GenBank/DDBJ databases">
        <title>Genome sequence and assembly of Colletotrichum trifolii.</title>
        <authorList>
            <person name="Gan P."/>
            <person name="Shirasu K."/>
        </authorList>
    </citation>
    <scope>NUCLEOTIDE SEQUENCE [LARGE SCALE GENOMIC DNA]</scope>
    <source>
        <strain evidence="6 7">543-2</strain>
    </source>
</reference>
<dbReference type="Pfam" id="PF04828">
    <property type="entry name" value="GFA"/>
    <property type="match status" value="2"/>
</dbReference>
<dbReference type="PANTHER" id="PTHR28620">
    <property type="entry name" value="CENTROMERE PROTEIN V"/>
    <property type="match status" value="1"/>
</dbReference>
<accession>A0A4R8QC29</accession>
<dbReference type="GO" id="GO:0046872">
    <property type="term" value="F:metal ion binding"/>
    <property type="evidence" value="ECO:0007669"/>
    <property type="project" value="UniProtKB-KW"/>
</dbReference>
<evidence type="ECO:0000259" key="5">
    <source>
        <dbReference type="PROSITE" id="PS51891"/>
    </source>
</evidence>
<proteinExistence type="inferred from homology"/>
<evidence type="ECO:0000256" key="2">
    <source>
        <dbReference type="ARBA" id="ARBA00022723"/>
    </source>
</evidence>
<dbReference type="EMBL" id="RYZW01000275">
    <property type="protein sequence ID" value="TDZ36262.1"/>
    <property type="molecule type" value="Genomic_DNA"/>
</dbReference>
<organism evidence="6 7">
    <name type="scientific">Colletotrichum trifolii</name>
    <dbReference type="NCBI Taxonomy" id="5466"/>
    <lineage>
        <taxon>Eukaryota</taxon>
        <taxon>Fungi</taxon>
        <taxon>Dikarya</taxon>
        <taxon>Ascomycota</taxon>
        <taxon>Pezizomycotina</taxon>
        <taxon>Sordariomycetes</taxon>
        <taxon>Hypocreomycetidae</taxon>
        <taxon>Glomerellales</taxon>
        <taxon>Glomerellaceae</taxon>
        <taxon>Colletotrichum</taxon>
        <taxon>Colletotrichum orbiculare species complex</taxon>
    </lineage>
</organism>
<sequence>MVTTRSMGEKQVEQDRGKAQDKGEQGDGLRKYRGNCHCGAFVYEVKVPTIDSVYQCDCSICHRKGYLWLILDDGTKIDIVRGTSDTLTLYTFGPKKTGHKFCPNCATPVMGELGAEQALNVRAIQGIDLSTLERVPYDGASLGKPYVKPKHKGPLPAPIDGQKLYTGSCHCGAVTLALMSEPLDETFDGLTAECDCSSCQRNAYRWIYPNKEQVILHASNPSDIGRYSFAHYIVDKTFCKICGVAMTNQCNDLTEEERQARGALSAEGLPDGFRAQHPVNLRVLHDVDFVTMKPPTMKNGADAIMPRYKNP</sequence>
<dbReference type="AlphaFoldDB" id="A0A4R8QC29"/>
<dbReference type="InterPro" id="IPR011057">
    <property type="entry name" value="Mss4-like_sf"/>
</dbReference>
<evidence type="ECO:0000256" key="1">
    <source>
        <dbReference type="ARBA" id="ARBA00005495"/>
    </source>
</evidence>
<comment type="similarity">
    <text evidence="1">Belongs to the Gfa family.</text>
</comment>
<evidence type="ECO:0000313" key="6">
    <source>
        <dbReference type="EMBL" id="TDZ36262.1"/>
    </source>
</evidence>
<dbReference type="PROSITE" id="PS51891">
    <property type="entry name" value="CENP_V_GFA"/>
    <property type="match status" value="2"/>
</dbReference>
<feature type="compositionally biased region" description="Basic and acidic residues" evidence="4">
    <location>
        <begin position="7"/>
        <end position="26"/>
    </location>
</feature>
<keyword evidence="3" id="KW-0862">Zinc</keyword>
<dbReference type="InterPro" id="IPR006913">
    <property type="entry name" value="CENP-V/GFA"/>
</dbReference>
<dbReference type="GO" id="GO:0016846">
    <property type="term" value="F:carbon-sulfur lyase activity"/>
    <property type="evidence" value="ECO:0007669"/>
    <property type="project" value="InterPro"/>
</dbReference>
<name>A0A4R8QC29_COLTR</name>
<feature type="region of interest" description="Disordered" evidence="4">
    <location>
        <begin position="1"/>
        <end position="26"/>
    </location>
</feature>
<dbReference type="Gene3D" id="2.170.150.70">
    <property type="match status" value="2"/>
</dbReference>
<feature type="domain" description="CENP-V/GFA" evidence="5">
    <location>
        <begin position="32"/>
        <end position="138"/>
    </location>
</feature>
<comment type="caution">
    <text evidence="6">The sequence shown here is derived from an EMBL/GenBank/DDBJ whole genome shotgun (WGS) entry which is preliminary data.</text>
</comment>
<dbReference type="STRING" id="5466.A0A4R8QC29"/>
<keyword evidence="2" id="KW-0479">Metal-binding</keyword>
<dbReference type="InterPro" id="IPR052355">
    <property type="entry name" value="CENP-V-like"/>
</dbReference>
<evidence type="ECO:0000256" key="4">
    <source>
        <dbReference type="SAM" id="MobiDB-lite"/>
    </source>
</evidence>
<evidence type="ECO:0000256" key="3">
    <source>
        <dbReference type="ARBA" id="ARBA00022833"/>
    </source>
</evidence>